<evidence type="ECO:0000256" key="2">
    <source>
        <dbReference type="ARBA" id="ARBA00013090"/>
    </source>
</evidence>
<feature type="binding site" evidence="7">
    <location>
        <begin position="8"/>
        <end position="9"/>
    </location>
    <ligand>
        <name>substrate</name>
    </ligand>
</feature>
<evidence type="ECO:0000256" key="7">
    <source>
        <dbReference type="HAMAP-Rule" id="MF_00258"/>
    </source>
</evidence>
<dbReference type="NCBIfam" id="TIGR00067">
    <property type="entry name" value="glut_race"/>
    <property type="match status" value="1"/>
</dbReference>
<dbReference type="InterPro" id="IPR015942">
    <property type="entry name" value="Asp/Glu/hydantoin_racemase"/>
</dbReference>
<protein>
    <recommendedName>
        <fullName evidence="2 7">Glutamate racemase</fullName>
        <ecNumber evidence="2 7">5.1.1.3</ecNumber>
    </recommendedName>
</protein>
<dbReference type="PANTHER" id="PTHR21198">
    <property type="entry name" value="GLUTAMATE RACEMASE"/>
    <property type="match status" value="1"/>
</dbReference>
<dbReference type="Pfam" id="PF01177">
    <property type="entry name" value="Asp_Glu_race"/>
    <property type="match status" value="1"/>
</dbReference>
<dbReference type="Gene3D" id="3.40.50.1860">
    <property type="match status" value="2"/>
</dbReference>
<dbReference type="EMBL" id="JBGMEF010000019">
    <property type="protein sequence ID" value="MFO3667252.1"/>
    <property type="molecule type" value="Genomic_DNA"/>
</dbReference>
<dbReference type="InterPro" id="IPR001920">
    <property type="entry name" value="Asp/Glu_race"/>
</dbReference>
<dbReference type="HAMAP" id="MF_00258">
    <property type="entry name" value="Glu_racemase"/>
    <property type="match status" value="1"/>
</dbReference>
<comment type="pathway">
    <text evidence="7">Cell wall biogenesis; peptidoglycan biosynthesis.</text>
</comment>
<feature type="active site" description="Proton donor/acceptor" evidence="7">
    <location>
        <position position="178"/>
    </location>
</feature>
<feature type="binding site" evidence="7">
    <location>
        <begin position="39"/>
        <end position="40"/>
    </location>
    <ligand>
        <name>substrate</name>
    </ligand>
</feature>
<dbReference type="EC" id="5.1.1.3" evidence="2 7"/>
<evidence type="ECO:0000256" key="3">
    <source>
        <dbReference type="ARBA" id="ARBA00022960"/>
    </source>
</evidence>
<keyword evidence="3 7" id="KW-0133">Cell shape</keyword>
<comment type="similarity">
    <text evidence="7">Belongs to the aspartate/glutamate racemases family.</text>
</comment>
<evidence type="ECO:0000256" key="4">
    <source>
        <dbReference type="ARBA" id="ARBA00022984"/>
    </source>
</evidence>
<comment type="caution">
    <text evidence="8">The sequence shown here is derived from an EMBL/GenBank/DDBJ whole genome shotgun (WGS) entry which is preliminary data.</text>
</comment>
<feature type="active site" description="Proton donor/acceptor" evidence="7">
    <location>
        <position position="70"/>
    </location>
</feature>
<keyword evidence="6 7" id="KW-0961">Cell wall biogenesis/degradation</keyword>
<evidence type="ECO:0000256" key="1">
    <source>
        <dbReference type="ARBA" id="ARBA00001602"/>
    </source>
</evidence>
<keyword evidence="4 7" id="KW-0573">Peptidoglycan synthesis</keyword>
<dbReference type="PROSITE" id="PS00924">
    <property type="entry name" value="ASP_GLU_RACEMASE_2"/>
    <property type="match status" value="1"/>
</dbReference>
<keyword evidence="9" id="KW-1185">Reference proteome</keyword>
<proteinExistence type="inferred from homology"/>
<dbReference type="Proteomes" id="UP001637994">
    <property type="component" value="Unassembled WGS sequence"/>
</dbReference>
<comment type="catalytic activity">
    <reaction evidence="1 7">
        <text>L-glutamate = D-glutamate</text>
        <dbReference type="Rhea" id="RHEA:12813"/>
        <dbReference type="ChEBI" id="CHEBI:29985"/>
        <dbReference type="ChEBI" id="CHEBI:29986"/>
        <dbReference type="EC" id="5.1.1.3"/>
    </reaction>
</comment>
<keyword evidence="5 7" id="KW-0413">Isomerase</keyword>
<dbReference type="PANTHER" id="PTHR21198:SF2">
    <property type="entry name" value="GLUTAMATE RACEMASE"/>
    <property type="match status" value="1"/>
</dbReference>
<gene>
    <name evidence="7 8" type="primary">murI</name>
    <name evidence="8" type="ORF">ACCQ42_05650</name>
</gene>
<dbReference type="InterPro" id="IPR033134">
    <property type="entry name" value="Asp/Glu_racemase_AS_2"/>
</dbReference>
<evidence type="ECO:0000313" key="9">
    <source>
        <dbReference type="Proteomes" id="UP001637994"/>
    </source>
</evidence>
<sequence>MTNIGVFDSGLGGIAVLNELAKKNDANFYYLGDNLRVPYGNRPKEEIKKFAIELVTFLERFDIDFYIIACNTISVTCKDYLIEHFKKKFIAITDMAVEASLEYEGDYLALATKATISSHYIKNKIEAKKDATVYEMAALKLVDLIEEGYLEGPDLDEALREYLYPANDKALENIILGCTHYPLIKDQIQKNLTCQANIIDPAIYLADKLDLRSGEKGVNIFMTKKSAKTERLIDQIMEVDYKLNYLGDIK</sequence>
<feature type="binding site" evidence="7">
    <location>
        <begin position="179"/>
        <end position="180"/>
    </location>
    <ligand>
        <name>substrate</name>
    </ligand>
</feature>
<evidence type="ECO:0000256" key="6">
    <source>
        <dbReference type="ARBA" id="ARBA00023316"/>
    </source>
</evidence>
<reference evidence="8 9" key="1">
    <citation type="journal article" date="2025" name="Anaerobe">
        <title>Description of Anaerococcus kampingiae sp. nov., Anaerococcus groningensis sp. nov., Anaerococcus martiniensis sp. nov., and Anaerococcus cruorum sp. nov., isolated from human clinical specimens.</title>
        <authorList>
            <person name="Boiten K.E."/>
            <person name="Meijer J."/>
            <person name="van Wezel E.M."/>
            <person name="Veloo A.C.M."/>
        </authorList>
    </citation>
    <scope>NUCLEOTIDE SEQUENCE [LARGE SCALE GENOMIC DNA]</scope>
    <source>
        <strain evidence="8 9">ENR0874</strain>
    </source>
</reference>
<comment type="function">
    <text evidence="7">Provides the (R)-glutamate required for cell wall biosynthesis.</text>
</comment>
<evidence type="ECO:0000256" key="5">
    <source>
        <dbReference type="ARBA" id="ARBA00023235"/>
    </source>
</evidence>
<accession>A0ABW9MD51</accession>
<dbReference type="GO" id="GO:0008881">
    <property type="term" value="F:glutamate racemase activity"/>
    <property type="evidence" value="ECO:0007669"/>
    <property type="project" value="UniProtKB-EC"/>
</dbReference>
<name>A0ABW9MD51_9FIRM</name>
<dbReference type="InterPro" id="IPR004391">
    <property type="entry name" value="Glu_race"/>
</dbReference>
<feature type="binding site" evidence="7">
    <location>
        <begin position="71"/>
        <end position="72"/>
    </location>
    <ligand>
        <name>substrate</name>
    </ligand>
</feature>
<evidence type="ECO:0000313" key="8">
    <source>
        <dbReference type="EMBL" id="MFO3667252.1"/>
    </source>
</evidence>
<dbReference type="RefSeq" id="WP_410035607.1">
    <property type="nucleotide sequence ID" value="NZ_JBGMEF010000019.1"/>
</dbReference>
<organism evidence="8 9">
    <name type="scientific">Anaerococcus kampingae</name>
    <dbReference type="NCBI Taxonomy" id="3115614"/>
    <lineage>
        <taxon>Bacteria</taxon>
        <taxon>Bacillati</taxon>
        <taxon>Bacillota</taxon>
        <taxon>Tissierellia</taxon>
        <taxon>Tissierellales</taxon>
        <taxon>Peptoniphilaceae</taxon>
        <taxon>Anaerococcus</taxon>
    </lineage>
</organism>
<dbReference type="SUPFAM" id="SSF53681">
    <property type="entry name" value="Aspartate/glutamate racemase"/>
    <property type="match status" value="2"/>
</dbReference>